<keyword evidence="4" id="KW-0479">Metal-binding</keyword>
<evidence type="ECO:0000313" key="10">
    <source>
        <dbReference type="EMBL" id="GAA5201241.1"/>
    </source>
</evidence>
<dbReference type="InterPro" id="IPR015422">
    <property type="entry name" value="PyrdxlP-dep_Trfase_small"/>
</dbReference>
<proteinExistence type="inferred from homology"/>
<dbReference type="InterPro" id="IPR016454">
    <property type="entry name" value="Cysteine_dSase"/>
</dbReference>
<evidence type="ECO:0000256" key="6">
    <source>
        <dbReference type="ARBA" id="ARBA00023004"/>
    </source>
</evidence>
<evidence type="ECO:0000256" key="3">
    <source>
        <dbReference type="ARBA" id="ARBA00022679"/>
    </source>
</evidence>
<dbReference type="PANTHER" id="PTHR11601">
    <property type="entry name" value="CYSTEINE DESULFURYLASE FAMILY MEMBER"/>
    <property type="match status" value="1"/>
</dbReference>
<dbReference type="PIRSF" id="PIRSF005572">
    <property type="entry name" value="NifS"/>
    <property type="match status" value="1"/>
</dbReference>
<dbReference type="InterPro" id="IPR015421">
    <property type="entry name" value="PyrdxlP-dep_Trfase_major"/>
</dbReference>
<comment type="caution">
    <text evidence="10">The sequence shown here is derived from an EMBL/GenBank/DDBJ whole genome shotgun (WGS) entry which is preliminary data.</text>
</comment>
<feature type="domain" description="Aminotransferase class V" evidence="9">
    <location>
        <begin position="4"/>
        <end position="373"/>
    </location>
</feature>
<evidence type="ECO:0000256" key="4">
    <source>
        <dbReference type="ARBA" id="ARBA00022723"/>
    </source>
</evidence>
<keyword evidence="11" id="KW-1185">Reference proteome</keyword>
<evidence type="ECO:0000256" key="5">
    <source>
        <dbReference type="ARBA" id="ARBA00022898"/>
    </source>
</evidence>
<dbReference type="InterPro" id="IPR000192">
    <property type="entry name" value="Aminotrans_V_dom"/>
</dbReference>
<evidence type="ECO:0000256" key="8">
    <source>
        <dbReference type="ARBA" id="ARBA00050776"/>
    </source>
</evidence>
<dbReference type="InterPro" id="IPR015424">
    <property type="entry name" value="PyrdxlP-dep_Trfase"/>
</dbReference>
<evidence type="ECO:0000256" key="7">
    <source>
        <dbReference type="ARBA" id="ARBA00023014"/>
    </source>
</evidence>
<sequence length="423" mass="43881">MVPVYLDHAATTPLAAVALAAMTRELARTGNPSSLHASGRRARRSVEEAREAIAAAAGAHPSELIFTSGGTEADNLAVKGMYWARHDEDGRRKRILCSAVEHHAVQDTVEWLERHEGAEAVWLPVDSQGVVRLEAVRAEIERDPGSVALVTVMWANNEVGSIQPVKEIVEIAAAHGIPVHSDAVQAFGSIPLSFRDSGLAAMSVSSHKIGGPVGVGALFLGRSTKVTPVQHGGGQERDVRSGTLDTASIAAFAAAAESVAQNLAAERERISALRDRIIDGVRAAIPEAVLRGAPGDARLPGNAHFTFPGCEGDSLLFLLDLAGIESSTGSACTAGVPRPSHVLLAMGLDEDTARGAQRFSLGHSSNDADVDALLKALPDAYARAKLAGMAGHESSIQTAATVARGYDSGSAGGSAAHQVPGNN</sequence>
<name>A0ABP9SV02_9MICC</name>
<gene>
    <name evidence="10" type="ORF">GCM10023346_45200</name>
</gene>
<evidence type="ECO:0000256" key="1">
    <source>
        <dbReference type="ARBA" id="ARBA00001933"/>
    </source>
</evidence>
<comment type="cofactor">
    <cofactor evidence="1">
        <name>pyridoxal 5'-phosphate</name>
        <dbReference type="ChEBI" id="CHEBI:597326"/>
    </cofactor>
</comment>
<organism evidence="10 11">
    <name type="scientific">Arthrobacter gyeryongensis</name>
    <dbReference type="NCBI Taxonomy" id="1650592"/>
    <lineage>
        <taxon>Bacteria</taxon>
        <taxon>Bacillati</taxon>
        <taxon>Actinomycetota</taxon>
        <taxon>Actinomycetes</taxon>
        <taxon>Micrococcales</taxon>
        <taxon>Micrococcaceae</taxon>
        <taxon>Arthrobacter</taxon>
    </lineage>
</organism>
<keyword evidence="3" id="KW-0808">Transferase</keyword>
<evidence type="ECO:0000313" key="11">
    <source>
        <dbReference type="Proteomes" id="UP001500200"/>
    </source>
</evidence>
<dbReference type="Pfam" id="PF00266">
    <property type="entry name" value="Aminotran_5"/>
    <property type="match status" value="1"/>
</dbReference>
<evidence type="ECO:0000259" key="9">
    <source>
        <dbReference type="Pfam" id="PF00266"/>
    </source>
</evidence>
<protein>
    <submittedName>
        <fullName evidence="10">Cysteine desulfurase family protein</fullName>
    </submittedName>
</protein>
<dbReference type="Gene3D" id="1.10.260.50">
    <property type="match status" value="1"/>
</dbReference>
<dbReference type="Proteomes" id="UP001500200">
    <property type="component" value="Unassembled WGS sequence"/>
</dbReference>
<keyword evidence="5" id="KW-0663">Pyridoxal phosphate</keyword>
<dbReference type="EMBL" id="BAABKK010000035">
    <property type="protein sequence ID" value="GAA5201241.1"/>
    <property type="molecule type" value="Genomic_DNA"/>
</dbReference>
<comment type="similarity">
    <text evidence="2">Belongs to the class-V pyridoxal-phosphate-dependent aminotransferase family. NifS/IscS subfamily.</text>
</comment>
<keyword evidence="7" id="KW-0411">Iron-sulfur</keyword>
<dbReference type="Gene3D" id="3.40.640.10">
    <property type="entry name" value="Type I PLP-dependent aspartate aminotransferase-like (Major domain)"/>
    <property type="match status" value="1"/>
</dbReference>
<comment type="catalytic activity">
    <reaction evidence="8">
        <text>(sulfur carrier)-H + L-cysteine = (sulfur carrier)-SH + L-alanine</text>
        <dbReference type="Rhea" id="RHEA:43892"/>
        <dbReference type="Rhea" id="RHEA-COMP:14737"/>
        <dbReference type="Rhea" id="RHEA-COMP:14739"/>
        <dbReference type="ChEBI" id="CHEBI:29917"/>
        <dbReference type="ChEBI" id="CHEBI:35235"/>
        <dbReference type="ChEBI" id="CHEBI:57972"/>
        <dbReference type="ChEBI" id="CHEBI:64428"/>
        <dbReference type="EC" id="2.8.1.7"/>
    </reaction>
</comment>
<dbReference type="Gene3D" id="3.90.1150.10">
    <property type="entry name" value="Aspartate Aminotransferase, domain 1"/>
    <property type="match status" value="1"/>
</dbReference>
<dbReference type="PANTHER" id="PTHR11601:SF34">
    <property type="entry name" value="CYSTEINE DESULFURASE"/>
    <property type="match status" value="1"/>
</dbReference>
<evidence type="ECO:0000256" key="2">
    <source>
        <dbReference type="ARBA" id="ARBA00006490"/>
    </source>
</evidence>
<accession>A0ABP9SV02</accession>
<keyword evidence="6" id="KW-0408">Iron</keyword>
<reference evidence="11" key="1">
    <citation type="journal article" date="2019" name="Int. J. Syst. Evol. Microbiol.">
        <title>The Global Catalogue of Microorganisms (GCM) 10K type strain sequencing project: providing services to taxonomists for standard genome sequencing and annotation.</title>
        <authorList>
            <consortium name="The Broad Institute Genomics Platform"/>
            <consortium name="The Broad Institute Genome Sequencing Center for Infectious Disease"/>
            <person name="Wu L."/>
            <person name="Ma J."/>
        </authorList>
    </citation>
    <scope>NUCLEOTIDE SEQUENCE [LARGE SCALE GENOMIC DNA]</scope>
    <source>
        <strain evidence="11">JCM 18514</strain>
    </source>
</reference>
<dbReference type="SUPFAM" id="SSF53383">
    <property type="entry name" value="PLP-dependent transferases"/>
    <property type="match status" value="1"/>
</dbReference>